<comment type="pathway">
    <text evidence="2">Cofactor biosynthesis; ubiquinone biosynthesis.</text>
</comment>
<dbReference type="InterPro" id="IPR010971">
    <property type="entry name" value="UbiH/COQ6"/>
</dbReference>
<evidence type="ECO:0000313" key="12">
    <source>
        <dbReference type="Proteomes" id="UP000228987"/>
    </source>
</evidence>
<dbReference type="PANTHER" id="PTHR43876">
    <property type="entry name" value="UBIQUINONE BIOSYNTHESIS MONOOXYGENASE COQ6, MITOCHONDRIAL"/>
    <property type="match status" value="1"/>
</dbReference>
<dbReference type="GO" id="GO:0019168">
    <property type="term" value="F:2-polyprenylphenol 6-hydroxylase activity"/>
    <property type="evidence" value="ECO:0007669"/>
    <property type="project" value="TreeGrafter"/>
</dbReference>
<evidence type="ECO:0000313" key="11">
    <source>
        <dbReference type="EMBL" id="PCJ43651.1"/>
    </source>
</evidence>
<evidence type="ECO:0000256" key="2">
    <source>
        <dbReference type="ARBA" id="ARBA00004749"/>
    </source>
</evidence>
<keyword evidence="6" id="KW-0560">Oxidoreductase</keyword>
<evidence type="ECO:0000259" key="10">
    <source>
        <dbReference type="Pfam" id="PF01494"/>
    </source>
</evidence>
<dbReference type="GO" id="GO:0006744">
    <property type="term" value="P:ubiquinone biosynthetic process"/>
    <property type="evidence" value="ECO:0007669"/>
    <property type="project" value="UniProtKB-UniPathway"/>
</dbReference>
<organism evidence="11 12">
    <name type="scientific">SAR86 cluster bacterium</name>
    <dbReference type="NCBI Taxonomy" id="2030880"/>
    <lineage>
        <taxon>Bacteria</taxon>
        <taxon>Pseudomonadati</taxon>
        <taxon>Pseudomonadota</taxon>
        <taxon>Gammaproteobacteria</taxon>
        <taxon>SAR86 cluster</taxon>
    </lineage>
</organism>
<gene>
    <name evidence="11" type="ORF">COA71_01905</name>
</gene>
<dbReference type="Gene3D" id="3.50.50.60">
    <property type="entry name" value="FAD/NAD(P)-binding domain"/>
    <property type="match status" value="2"/>
</dbReference>
<dbReference type="Proteomes" id="UP000228987">
    <property type="component" value="Unassembled WGS sequence"/>
</dbReference>
<dbReference type="InterPro" id="IPR002938">
    <property type="entry name" value="FAD-bd"/>
</dbReference>
<protein>
    <submittedName>
        <fullName evidence="11">2-octaprenyl-3-methyl-6-methoxy-1,4-benzoquinol hydroxylase</fullName>
    </submittedName>
</protein>
<dbReference type="AlphaFoldDB" id="A0A2A5CJG6"/>
<dbReference type="PANTHER" id="PTHR43876:SF7">
    <property type="entry name" value="UBIQUINONE BIOSYNTHESIS MONOOXYGENASE COQ6, MITOCHONDRIAL"/>
    <property type="match status" value="1"/>
</dbReference>
<dbReference type="InterPro" id="IPR036188">
    <property type="entry name" value="FAD/NAD-bd_sf"/>
</dbReference>
<keyword evidence="7" id="KW-0503">Monooxygenase</keyword>
<comment type="similarity">
    <text evidence="3">Belongs to the UbiH/COQ6 family.</text>
</comment>
<evidence type="ECO:0000256" key="4">
    <source>
        <dbReference type="ARBA" id="ARBA00022630"/>
    </source>
</evidence>
<evidence type="ECO:0000256" key="9">
    <source>
        <dbReference type="SAM" id="Phobius"/>
    </source>
</evidence>
<feature type="transmembrane region" description="Helical" evidence="9">
    <location>
        <begin position="39"/>
        <end position="58"/>
    </location>
</feature>
<comment type="cofactor">
    <cofactor evidence="1">
        <name>FAD</name>
        <dbReference type="ChEBI" id="CHEBI:57692"/>
    </cofactor>
</comment>
<dbReference type="SUPFAM" id="SSF51905">
    <property type="entry name" value="FAD/NAD(P)-binding domain"/>
    <property type="match status" value="1"/>
</dbReference>
<dbReference type="PRINTS" id="PR00420">
    <property type="entry name" value="RNGMNOXGNASE"/>
</dbReference>
<dbReference type="FunFam" id="3.50.50.60:FF:000021">
    <property type="entry name" value="Ubiquinone biosynthesis monooxygenase COQ6"/>
    <property type="match status" value="1"/>
</dbReference>
<evidence type="ECO:0000256" key="3">
    <source>
        <dbReference type="ARBA" id="ARBA00005349"/>
    </source>
</evidence>
<keyword evidence="9" id="KW-0472">Membrane</keyword>
<evidence type="ECO:0000256" key="5">
    <source>
        <dbReference type="ARBA" id="ARBA00022827"/>
    </source>
</evidence>
<proteinExistence type="inferred from homology"/>
<comment type="subunit">
    <text evidence="8">Component of the Ubi complex metabolon, which regroups five ubiquinone biosynthesis proteins (UbiE, UbiF, UbiG, UbiH and UbiI) and two accessory factors (UbiK and the lipid-binding protein UbiJ).</text>
</comment>
<dbReference type="PROSITE" id="PS01304">
    <property type="entry name" value="UBIH"/>
    <property type="match status" value="1"/>
</dbReference>
<sequence>MVCINSGNAHAPSIQSRNETARSLQAFRAKMSKENSNKFDVVIVGGGMVGLTMALLLARDLGQDKVFKLALVDGQKKGQKKEQAGGEKDELNTVKKPQATKVNVNSFSPRVSALTLASQALFDSLDLWRDQIAPQACPYEDMYVWDAEGTGNINFSALDIQQLALGHIVENSVIIKALDEALGQQVAIKQFEGVPVSRYQAQRDNHILTLADGTEIHGKLIIAADGANSFIRQAAEFDVKAWSYEHQAIVTTVRTELSHNFTASQCFLTSGPLAFLPLLDGASGREAQFYSSIVWSCESEKAQRLMDMDQATFHVALQEAFESRLGAIQESSKRIAFPLWQRHATSYVKPGLALIGDAAHTVHPLAGQGVNLGLLDAECLCKVIRQALDKGEGFSSEQVLSRYQRQRKGHNLSMMTLMEAFKRGFGSDDLMLRWMRNVGLTFVDKARPIKHQLMKKVMGL</sequence>
<evidence type="ECO:0000256" key="8">
    <source>
        <dbReference type="ARBA" id="ARBA00065734"/>
    </source>
</evidence>
<dbReference type="Pfam" id="PF01494">
    <property type="entry name" value="FAD_binding_3"/>
    <property type="match status" value="1"/>
</dbReference>
<keyword evidence="9" id="KW-1133">Transmembrane helix</keyword>
<accession>A0A2A5CJG6</accession>
<keyword evidence="4" id="KW-0285">Flavoprotein</keyword>
<evidence type="ECO:0000256" key="7">
    <source>
        <dbReference type="ARBA" id="ARBA00023033"/>
    </source>
</evidence>
<feature type="domain" description="FAD-binding" evidence="10">
    <location>
        <begin position="211"/>
        <end position="410"/>
    </location>
</feature>
<dbReference type="InterPro" id="IPR051205">
    <property type="entry name" value="UbiH/COQ6_monooxygenase"/>
</dbReference>
<dbReference type="EMBL" id="NVWI01000001">
    <property type="protein sequence ID" value="PCJ43651.1"/>
    <property type="molecule type" value="Genomic_DNA"/>
</dbReference>
<dbReference type="InterPro" id="IPR018168">
    <property type="entry name" value="Ubi_Hdrlase_CS"/>
</dbReference>
<dbReference type="UniPathway" id="UPA00232"/>
<keyword evidence="5" id="KW-0274">FAD</keyword>
<name>A0A2A5CJG6_9GAMM</name>
<evidence type="ECO:0000256" key="1">
    <source>
        <dbReference type="ARBA" id="ARBA00001974"/>
    </source>
</evidence>
<keyword evidence="9" id="KW-0812">Transmembrane</keyword>
<dbReference type="NCBIfam" id="TIGR01988">
    <property type="entry name" value="Ubi-OHases"/>
    <property type="match status" value="1"/>
</dbReference>
<comment type="caution">
    <text evidence="11">The sequence shown here is derived from an EMBL/GenBank/DDBJ whole genome shotgun (WGS) entry which is preliminary data.</text>
</comment>
<dbReference type="GO" id="GO:0110142">
    <property type="term" value="C:ubiquinone biosynthesis complex"/>
    <property type="evidence" value="ECO:0007669"/>
    <property type="project" value="UniProtKB-ARBA"/>
</dbReference>
<evidence type="ECO:0000256" key="6">
    <source>
        <dbReference type="ARBA" id="ARBA00023002"/>
    </source>
</evidence>
<reference evidence="12" key="1">
    <citation type="submission" date="2017-08" db="EMBL/GenBank/DDBJ databases">
        <title>A dynamic microbial community with high functional redundancy inhabits the cold, oxic subseafloor aquifer.</title>
        <authorList>
            <person name="Tully B.J."/>
            <person name="Wheat C.G."/>
            <person name="Glazer B.T."/>
            <person name="Huber J.A."/>
        </authorList>
    </citation>
    <scope>NUCLEOTIDE SEQUENCE [LARGE SCALE GENOMIC DNA]</scope>
</reference>
<dbReference type="GO" id="GO:0071949">
    <property type="term" value="F:FAD binding"/>
    <property type="evidence" value="ECO:0007669"/>
    <property type="project" value="InterPro"/>
</dbReference>